<dbReference type="AlphaFoldDB" id="A0ABD0JB89"/>
<feature type="region of interest" description="Disordered" evidence="1">
    <location>
        <begin position="65"/>
        <end position="131"/>
    </location>
</feature>
<dbReference type="Proteomes" id="UP001519460">
    <property type="component" value="Unassembled WGS sequence"/>
</dbReference>
<evidence type="ECO:0000256" key="1">
    <source>
        <dbReference type="SAM" id="MobiDB-lite"/>
    </source>
</evidence>
<proteinExistence type="predicted"/>
<comment type="caution">
    <text evidence="2">The sequence shown here is derived from an EMBL/GenBank/DDBJ whole genome shotgun (WGS) entry which is preliminary data.</text>
</comment>
<organism evidence="2 3">
    <name type="scientific">Batillaria attramentaria</name>
    <dbReference type="NCBI Taxonomy" id="370345"/>
    <lineage>
        <taxon>Eukaryota</taxon>
        <taxon>Metazoa</taxon>
        <taxon>Spiralia</taxon>
        <taxon>Lophotrochozoa</taxon>
        <taxon>Mollusca</taxon>
        <taxon>Gastropoda</taxon>
        <taxon>Caenogastropoda</taxon>
        <taxon>Sorbeoconcha</taxon>
        <taxon>Cerithioidea</taxon>
        <taxon>Batillariidae</taxon>
        <taxon>Batillaria</taxon>
    </lineage>
</organism>
<feature type="non-terminal residue" evidence="2">
    <location>
        <position position="131"/>
    </location>
</feature>
<feature type="compositionally biased region" description="Basic residues" evidence="1">
    <location>
        <begin position="121"/>
        <end position="131"/>
    </location>
</feature>
<evidence type="ECO:0000313" key="3">
    <source>
        <dbReference type="Proteomes" id="UP001519460"/>
    </source>
</evidence>
<name>A0ABD0JB89_9CAEN</name>
<dbReference type="EMBL" id="JACVVK020000538">
    <property type="protein sequence ID" value="KAK7467808.1"/>
    <property type="molecule type" value="Genomic_DNA"/>
</dbReference>
<gene>
    <name evidence="2" type="ORF">BaRGS_00036952</name>
</gene>
<evidence type="ECO:0000313" key="2">
    <source>
        <dbReference type="EMBL" id="KAK7467808.1"/>
    </source>
</evidence>
<feature type="compositionally biased region" description="Low complexity" evidence="1">
    <location>
        <begin position="65"/>
        <end position="99"/>
    </location>
</feature>
<protein>
    <submittedName>
        <fullName evidence="2">Uncharacterized protein</fullName>
    </submittedName>
</protein>
<reference evidence="2 3" key="1">
    <citation type="journal article" date="2023" name="Sci. Data">
        <title>Genome assembly of the Korean intertidal mud-creeper Batillaria attramentaria.</title>
        <authorList>
            <person name="Patra A.K."/>
            <person name="Ho P.T."/>
            <person name="Jun S."/>
            <person name="Lee S.J."/>
            <person name="Kim Y."/>
            <person name="Won Y.J."/>
        </authorList>
    </citation>
    <scope>NUCLEOTIDE SEQUENCE [LARGE SCALE GENOMIC DNA]</scope>
    <source>
        <strain evidence="2">Wonlab-2016</strain>
    </source>
</reference>
<accession>A0ABD0JB89</accession>
<sequence>TTALPVDPIPPGAQGIPSSHSSTTGVGFFCIRHVDTQDKCSIKTIPVTSHSNVDYLPFRQAAPLRQIFQSQQRQSPQRQTPPQRQGLRQESQQRQSPQRQTHHNARAYDKRVNNDSPLSARLHHNARAYDK</sequence>
<feature type="region of interest" description="Disordered" evidence="1">
    <location>
        <begin position="1"/>
        <end position="22"/>
    </location>
</feature>
<feature type="non-terminal residue" evidence="2">
    <location>
        <position position="1"/>
    </location>
</feature>
<keyword evidence="3" id="KW-1185">Reference proteome</keyword>